<proteinExistence type="predicted"/>
<dbReference type="Proteomes" id="UP000187012">
    <property type="component" value="Unassembled WGS sequence"/>
</dbReference>
<sequence>MALAIWQMKPSKLSWINPSHETFCLKTFDHGKRYMRTGFSLSQVQCSNGRLLGNPRGR</sequence>
<reference evidence="1 2" key="1">
    <citation type="submission" date="2016-12" db="EMBL/GenBank/DDBJ databases">
        <authorList>
            <person name="Song W.-J."/>
            <person name="Kurnit D.M."/>
        </authorList>
    </citation>
    <scope>NUCLEOTIDE SEQUENCE [LARGE SCALE GENOMIC DNA]</scope>
    <source>
        <strain evidence="1 2">STM7296</strain>
    </source>
</reference>
<protein>
    <submittedName>
        <fullName evidence="1">Uncharacterized protein</fullName>
    </submittedName>
</protein>
<evidence type="ECO:0000313" key="1">
    <source>
        <dbReference type="EMBL" id="SIT38149.1"/>
    </source>
</evidence>
<dbReference type="EMBL" id="CYGX02000014">
    <property type="protein sequence ID" value="SIT38149.1"/>
    <property type="molecule type" value="Genomic_DNA"/>
</dbReference>
<dbReference type="AlphaFoldDB" id="A0A1N7RST3"/>
<organism evidence="1 2">
    <name type="scientific">Paraburkholderia ribeironis</name>
    <dbReference type="NCBI Taxonomy" id="1247936"/>
    <lineage>
        <taxon>Bacteria</taxon>
        <taxon>Pseudomonadati</taxon>
        <taxon>Pseudomonadota</taxon>
        <taxon>Betaproteobacteria</taxon>
        <taxon>Burkholderiales</taxon>
        <taxon>Burkholderiaceae</taxon>
        <taxon>Paraburkholderia</taxon>
    </lineage>
</organism>
<keyword evidence="2" id="KW-1185">Reference proteome</keyword>
<gene>
    <name evidence="1" type="ORF">BN2475_140027</name>
</gene>
<name>A0A1N7RST3_9BURK</name>
<accession>A0A1N7RST3</accession>
<evidence type="ECO:0000313" key="2">
    <source>
        <dbReference type="Proteomes" id="UP000187012"/>
    </source>
</evidence>